<dbReference type="InterPro" id="IPR001296">
    <property type="entry name" value="Glyco_trans_1"/>
</dbReference>
<dbReference type="Pfam" id="PF00534">
    <property type="entry name" value="Glycos_transf_1"/>
    <property type="match status" value="1"/>
</dbReference>
<dbReference type="EMBL" id="MAQB02000001">
    <property type="protein sequence ID" value="OFJ49556.1"/>
    <property type="molecule type" value="Genomic_DNA"/>
</dbReference>
<evidence type="ECO:0000313" key="4">
    <source>
        <dbReference type="Proteomes" id="UP000092634"/>
    </source>
</evidence>
<evidence type="ECO:0000313" key="3">
    <source>
        <dbReference type="EMBL" id="OFJ49556.1"/>
    </source>
</evidence>
<dbReference type="InterPro" id="IPR028098">
    <property type="entry name" value="Glyco_trans_4-like_N"/>
</dbReference>
<name>A0A1E8PTN7_9BURK</name>
<dbReference type="SUPFAM" id="SSF53756">
    <property type="entry name" value="UDP-Glycosyltransferase/glycogen phosphorylase"/>
    <property type="match status" value="1"/>
</dbReference>
<gene>
    <name evidence="3" type="ORF">BA896_012425</name>
</gene>
<comment type="caution">
    <text evidence="3">The sequence shown here is derived from an EMBL/GenBank/DDBJ whole genome shotgun (WGS) entry which is preliminary data.</text>
</comment>
<feature type="domain" description="Glycosyl transferase family 1" evidence="1">
    <location>
        <begin position="205"/>
        <end position="306"/>
    </location>
</feature>
<accession>A0A1E8PTN7</accession>
<proteinExistence type="predicted"/>
<sequence>MPFPEKILLLHGAFSLGGIETHILRLAEELHGRGIQVQVLLLTKKYEARLLAELRQYAVVQFAADMLNNPASPLRNNLQCMAVMPPRETELEELLAGVDCVHVCGVWSLVYYIRHVLPRAPRTKVVCGVYHQNEFNFRSIHPRFFQQQLFQLVDQSIPADSMLFFNEKSIDTAVELYGEKYTGSDVFPIGIKFRQDTINPSQNFQSRKIISVGRITSFKTYNFRMVQAFPEILKIDPTFEYHIYGDGEQLLELRQFIEARGLQQSVILHGSLPYQDFEKVIGEAFAFVGSGTALLEAAAMGIPAIIGIESDEEGLTYGLLSQLKGYSYHEKGLAFPMESFATCIAALANAGQEAYAVVSERCKMRAAEFSIGEFVDLYVRYLKQHALLPDPQLRLNMPKYLLGIVSCFALGRLDKKKLFSARY</sequence>
<dbReference type="Proteomes" id="UP000092634">
    <property type="component" value="Unassembled WGS sequence"/>
</dbReference>
<evidence type="ECO:0008006" key="5">
    <source>
        <dbReference type="Google" id="ProtNLM"/>
    </source>
</evidence>
<evidence type="ECO:0000259" key="2">
    <source>
        <dbReference type="Pfam" id="PF13439"/>
    </source>
</evidence>
<feature type="domain" description="Glycosyltransferase subfamily 4-like N-terminal" evidence="2">
    <location>
        <begin position="17"/>
        <end position="146"/>
    </location>
</feature>
<dbReference type="AlphaFoldDB" id="A0A1E8PTN7"/>
<dbReference type="GO" id="GO:0016757">
    <property type="term" value="F:glycosyltransferase activity"/>
    <property type="evidence" value="ECO:0007669"/>
    <property type="project" value="InterPro"/>
</dbReference>
<dbReference type="Pfam" id="PF13439">
    <property type="entry name" value="Glyco_transf_4"/>
    <property type="match status" value="1"/>
</dbReference>
<evidence type="ECO:0000259" key="1">
    <source>
        <dbReference type="Pfam" id="PF00534"/>
    </source>
</evidence>
<reference evidence="3 4" key="1">
    <citation type="submission" date="2016-10" db="EMBL/GenBank/DDBJ databases">
        <title>Updated version of Genome Assembly of Janthinobacterium lividum ERGS5:01.</title>
        <authorList>
            <person name="Kumar R."/>
            <person name="Acharya V."/>
            <person name="Singh D."/>
        </authorList>
    </citation>
    <scope>NUCLEOTIDE SEQUENCE [LARGE SCALE GENOMIC DNA]</scope>
    <source>
        <strain evidence="3 4">ERGS5:01</strain>
    </source>
</reference>
<dbReference type="CDD" id="cd03801">
    <property type="entry name" value="GT4_PimA-like"/>
    <property type="match status" value="1"/>
</dbReference>
<protein>
    <recommendedName>
        <fullName evidence="5">Glycosyltransferase</fullName>
    </recommendedName>
</protein>
<organism evidence="3 4">
    <name type="scientific">Janthinobacterium lividum</name>
    <dbReference type="NCBI Taxonomy" id="29581"/>
    <lineage>
        <taxon>Bacteria</taxon>
        <taxon>Pseudomonadati</taxon>
        <taxon>Pseudomonadota</taxon>
        <taxon>Betaproteobacteria</taxon>
        <taxon>Burkholderiales</taxon>
        <taxon>Oxalobacteraceae</taxon>
        <taxon>Janthinobacterium</taxon>
    </lineage>
</organism>
<dbReference type="Gene3D" id="3.40.50.2000">
    <property type="entry name" value="Glycogen Phosphorylase B"/>
    <property type="match status" value="2"/>
</dbReference>
<dbReference type="PANTHER" id="PTHR12526">
    <property type="entry name" value="GLYCOSYLTRANSFERASE"/>
    <property type="match status" value="1"/>
</dbReference>